<dbReference type="eggNOG" id="COG1699">
    <property type="taxonomic scope" value="Bacteria"/>
</dbReference>
<dbReference type="Proteomes" id="UP000008495">
    <property type="component" value="Unassembled WGS sequence"/>
</dbReference>
<dbReference type="STRING" id="100225.SAMN05421595_0213"/>
<organism evidence="5 6">
    <name type="scientific">Austwickia chelonae NBRC 105200</name>
    <dbReference type="NCBI Taxonomy" id="1184607"/>
    <lineage>
        <taxon>Bacteria</taxon>
        <taxon>Bacillati</taxon>
        <taxon>Actinomycetota</taxon>
        <taxon>Actinomycetes</taxon>
        <taxon>Micrococcales</taxon>
        <taxon>Dermatophilaceae</taxon>
        <taxon>Austwickia</taxon>
    </lineage>
</organism>
<dbReference type="OrthoDB" id="3268119at2"/>
<dbReference type="GO" id="GO:0006417">
    <property type="term" value="P:regulation of translation"/>
    <property type="evidence" value="ECO:0007669"/>
    <property type="project" value="UniProtKB-KW"/>
</dbReference>
<evidence type="ECO:0000313" key="5">
    <source>
        <dbReference type="EMBL" id="GAB78998.1"/>
    </source>
</evidence>
<dbReference type="InterPro" id="IPR003775">
    <property type="entry name" value="Flagellar_assembly_factor_FliW"/>
</dbReference>
<keyword evidence="4" id="KW-0143">Chaperone</keyword>
<evidence type="ECO:0000313" key="6">
    <source>
        <dbReference type="Proteomes" id="UP000008495"/>
    </source>
</evidence>
<keyword evidence="2 4" id="KW-1005">Bacterial flagellum biogenesis</keyword>
<comment type="function">
    <text evidence="4">Acts as an anti-CsrA protein, binds CsrA and prevents it from repressing translation of its target genes, one of which is flagellin. Binds to flagellin and participates in the assembly of the flagellum.</text>
</comment>
<reference evidence="5 6" key="1">
    <citation type="submission" date="2012-08" db="EMBL/GenBank/DDBJ databases">
        <title>Whole genome shotgun sequence of Austwickia chelonae NBRC 105200.</title>
        <authorList>
            <person name="Yoshida I."/>
            <person name="Hosoyama A."/>
            <person name="Tsuchikane K."/>
            <person name="Katsumata H."/>
            <person name="Ando Y."/>
            <person name="Ohji S."/>
            <person name="Hamada M."/>
            <person name="Tamura T."/>
            <person name="Yamazoe A."/>
            <person name="Yamazaki S."/>
            <person name="Fujita N."/>
        </authorList>
    </citation>
    <scope>NUCLEOTIDE SEQUENCE [LARGE SCALE GENOMIC DNA]</scope>
    <source>
        <strain evidence="5 6">NBRC 105200</strain>
    </source>
</reference>
<dbReference type="HAMAP" id="MF_01185">
    <property type="entry name" value="FliW"/>
    <property type="match status" value="1"/>
</dbReference>
<keyword evidence="5" id="KW-0969">Cilium</keyword>
<dbReference type="Pfam" id="PF02623">
    <property type="entry name" value="FliW"/>
    <property type="match status" value="1"/>
</dbReference>
<gene>
    <name evidence="4 5" type="primary">fliW</name>
    <name evidence="5" type="ORF">AUCHE_17_02140</name>
</gene>
<dbReference type="GO" id="GO:0005737">
    <property type="term" value="C:cytoplasm"/>
    <property type="evidence" value="ECO:0007669"/>
    <property type="project" value="UniProtKB-SubCell"/>
</dbReference>
<keyword evidence="5" id="KW-0282">Flagellum</keyword>
<sequence length="132" mass="14214">MTATAERTSATVHMPAGMVGFPESTEFSLVEIESGVYEMLSSQDDELGFVVITPEPYFPDYDPIIDKATAERLEITDPSDAVVLLVVNIGSEEEAPVANLLAPIIVNKATHTATQVVLGDQEWPLRATIPLG</sequence>
<dbReference type="AlphaFoldDB" id="K6V9W8"/>
<keyword evidence="1 4" id="KW-0963">Cytoplasm</keyword>
<evidence type="ECO:0000256" key="3">
    <source>
        <dbReference type="ARBA" id="ARBA00022845"/>
    </source>
</evidence>
<evidence type="ECO:0000256" key="2">
    <source>
        <dbReference type="ARBA" id="ARBA00022795"/>
    </source>
</evidence>
<evidence type="ECO:0000256" key="4">
    <source>
        <dbReference type="HAMAP-Rule" id="MF_01185"/>
    </source>
</evidence>
<comment type="subunit">
    <text evidence="4">Interacts with translational regulator CsrA and flagellin(s).</text>
</comment>
<name>K6V9W8_9MICO</name>
<keyword evidence="3 4" id="KW-0810">Translation regulation</keyword>
<dbReference type="PANTHER" id="PTHR39190:SF1">
    <property type="entry name" value="FLAGELLAR ASSEMBLY FACTOR FLIW"/>
    <property type="match status" value="1"/>
</dbReference>
<dbReference type="PANTHER" id="PTHR39190">
    <property type="entry name" value="FLAGELLAR ASSEMBLY FACTOR FLIW"/>
    <property type="match status" value="1"/>
</dbReference>
<comment type="caution">
    <text evidence="5">The sequence shown here is derived from an EMBL/GenBank/DDBJ whole genome shotgun (WGS) entry which is preliminary data.</text>
</comment>
<accession>K6V9W8</accession>
<evidence type="ECO:0000256" key="1">
    <source>
        <dbReference type="ARBA" id="ARBA00022490"/>
    </source>
</evidence>
<comment type="subcellular location">
    <subcellularLocation>
        <location evidence="4">Cytoplasm</location>
    </subcellularLocation>
</comment>
<comment type="similarity">
    <text evidence="4">Belongs to the FliW family.</text>
</comment>
<keyword evidence="5" id="KW-0966">Cell projection</keyword>
<dbReference type="Gene3D" id="2.30.290.10">
    <property type="entry name" value="BH3618-like"/>
    <property type="match status" value="1"/>
</dbReference>
<protein>
    <recommendedName>
        <fullName evidence="4">Flagellar assembly factor FliW</fullName>
    </recommendedName>
</protein>
<dbReference type="GO" id="GO:0044780">
    <property type="term" value="P:bacterial-type flagellum assembly"/>
    <property type="evidence" value="ECO:0007669"/>
    <property type="project" value="UniProtKB-UniRule"/>
</dbReference>
<dbReference type="InterPro" id="IPR024046">
    <property type="entry name" value="Flagellar_assmbl_FliW_dom_sf"/>
</dbReference>
<dbReference type="SUPFAM" id="SSF141457">
    <property type="entry name" value="BH3618-like"/>
    <property type="match status" value="1"/>
</dbReference>
<dbReference type="RefSeq" id="WP_006503755.1">
    <property type="nucleotide sequence ID" value="NZ_BAGZ01000017.1"/>
</dbReference>
<dbReference type="EMBL" id="BAGZ01000017">
    <property type="protein sequence ID" value="GAB78998.1"/>
    <property type="molecule type" value="Genomic_DNA"/>
</dbReference>
<keyword evidence="6" id="KW-1185">Reference proteome</keyword>
<proteinExistence type="inferred from homology"/>